<evidence type="ECO:0000259" key="11">
    <source>
        <dbReference type="PROSITE" id="PS50893"/>
    </source>
</evidence>
<evidence type="ECO:0000256" key="6">
    <source>
        <dbReference type="ARBA" id="ARBA00022840"/>
    </source>
</evidence>
<evidence type="ECO:0000256" key="3">
    <source>
        <dbReference type="ARBA" id="ARBA00022475"/>
    </source>
</evidence>
<dbReference type="GO" id="GO:0016887">
    <property type="term" value="F:ATP hydrolysis activity"/>
    <property type="evidence" value="ECO:0007669"/>
    <property type="project" value="InterPro"/>
</dbReference>
<evidence type="ECO:0000256" key="4">
    <source>
        <dbReference type="ARBA" id="ARBA00022692"/>
    </source>
</evidence>
<reference evidence="13 14" key="1">
    <citation type="submission" date="2019-06" db="EMBL/GenBank/DDBJ databases">
        <title>Sequencing the genomes of 1000 actinobacteria strains.</title>
        <authorList>
            <person name="Klenk H.-P."/>
        </authorList>
    </citation>
    <scope>NUCLEOTIDE SEQUENCE [LARGE SCALE GENOMIC DNA]</scope>
    <source>
        <strain evidence="13 14">DSM 45679</strain>
    </source>
</reference>
<keyword evidence="8 10" id="KW-0472">Membrane</keyword>
<dbReference type="InterPro" id="IPR017871">
    <property type="entry name" value="ABC_transporter-like_CS"/>
</dbReference>
<dbReference type="InterPro" id="IPR011527">
    <property type="entry name" value="ABC1_TM_dom"/>
</dbReference>
<dbReference type="SUPFAM" id="SSF90123">
    <property type="entry name" value="ABC transporter transmembrane region"/>
    <property type="match status" value="1"/>
</dbReference>
<dbReference type="SMART" id="SM00382">
    <property type="entry name" value="AAA"/>
    <property type="match status" value="1"/>
</dbReference>
<dbReference type="GO" id="GO:0015421">
    <property type="term" value="F:ABC-type oligopeptide transporter activity"/>
    <property type="evidence" value="ECO:0007669"/>
    <property type="project" value="TreeGrafter"/>
</dbReference>
<evidence type="ECO:0000256" key="9">
    <source>
        <dbReference type="ARBA" id="ARBA00061644"/>
    </source>
</evidence>
<feature type="domain" description="ABC transporter" evidence="11">
    <location>
        <begin position="347"/>
        <end position="580"/>
    </location>
</feature>
<keyword evidence="4 10" id="KW-0812">Transmembrane</keyword>
<evidence type="ECO:0000256" key="8">
    <source>
        <dbReference type="ARBA" id="ARBA00023136"/>
    </source>
</evidence>
<feature type="transmembrane region" description="Helical" evidence="10">
    <location>
        <begin position="170"/>
        <end position="191"/>
    </location>
</feature>
<keyword evidence="3" id="KW-1003">Cell membrane</keyword>
<evidence type="ECO:0000256" key="2">
    <source>
        <dbReference type="ARBA" id="ARBA00022448"/>
    </source>
</evidence>
<keyword evidence="6 13" id="KW-0067">ATP-binding</keyword>
<feature type="domain" description="ABC transmembrane type-1" evidence="12">
    <location>
        <begin position="33"/>
        <end position="312"/>
    </location>
</feature>
<dbReference type="Gene3D" id="3.40.50.300">
    <property type="entry name" value="P-loop containing nucleotide triphosphate hydrolases"/>
    <property type="match status" value="1"/>
</dbReference>
<sequence length="592" mass="63025">MVMNVPILSPPARRLPRLRVVWSFARPHLGTLAAGLFLGLLGSAAGLATPMVTKWVLDSLGASASLLGPVSVLLLLLVVGLVVLASQWILLGTLGERVVLRARETMVRRLLRVTVPALTSRAPGELVTRVTSDTVLLREAATSSVLGLINGAVMLVGTLTLMAVLDLVLLGVTVAVVIVVGALFTLLMPAIARAQGEAQEHVGRLGGVLEGALRAIRTVKVSRAEDRLAERIADEARTSARHSIRAVRREAVASSLAWSGVQLSIILVLGIGAWRVSSDLLDVSSLIAFLLYAFGLMEPITELSQNVTTLQAGIAAAGRIRELDQLEPETTAPARITTPARGDGPILELRGVTAGYGPDTEPAVRAIDLAIPRRGHLAIVGPSGAGKTTLLSLVLRFLEPRAGRLLFEGRPYTELTPEQVRARMSYVEQDAPVVPGTIRDNLLFTHPDATEKELRAALHQVRLEDEIAGLEQGMDTPLSASSLSGGQRQRIAIARALLRVPEVLLLDEATAQLDGRTEAAIHDCIRAQAAERTAVTIAHRLSTVLDADTIVVLEGGQIRASGTHSQLLAADPLYRELIEALRIADTTPAKRG</sequence>
<feature type="transmembrane region" description="Helical" evidence="10">
    <location>
        <begin position="70"/>
        <end position="91"/>
    </location>
</feature>
<evidence type="ECO:0000259" key="12">
    <source>
        <dbReference type="PROSITE" id="PS50929"/>
    </source>
</evidence>
<dbReference type="InterPro" id="IPR003439">
    <property type="entry name" value="ABC_transporter-like_ATP-bd"/>
</dbReference>
<dbReference type="PROSITE" id="PS00211">
    <property type="entry name" value="ABC_TRANSPORTER_1"/>
    <property type="match status" value="1"/>
</dbReference>
<dbReference type="AlphaFoldDB" id="A0A542DK55"/>
<protein>
    <submittedName>
        <fullName evidence="13">ATP-binding cassette subfamily B protein</fullName>
    </submittedName>
</protein>
<dbReference type="EMBL" id="VFML01000001">
    <property type="protein sequence ID" value="TQJ03478.1"/>
    <property type="molecule type" value="Genomic_DNA"/>
</dbReference>
<feature type="transmembrane region" description="Helical" evidence="10">
    <location>
        <begin position="251"/>
        <end position="274"/>
    </location>
</feature>
<dbReference type="InterPro" id="IPR036640">
    <property type="entry name" value="ABC1_TM_sf"/>
</dbReference>
<evidence type="ECO:0000313" key="14">
    <source>
        <dbReference type="Proteomes" id="UP000320876"/>
    </source>
</evidence>
<evidence type="ECO:0000256" key="5">
    <source>
        <dbReference type="ARBA" id="ARBA00022741"/>
    </source>
</evidence>
<keyword evidence="5" id="KW-0547">Nucleotide-binding</keyword>
<dbReference type="SUPFAM" id="SSF52540">
    <property type="entry name" value="P-loop containing nucleoside triphosphate hydrolases"/>
    <property type="match status" value="1"/>
</dbReference>
<evidence type="ECO:0000256" key="10">
    <source>
        <dbReference type="SAM" id="Phobius"/>
    </source>
</evidence>
<organism evidence="13 14">
    <name type="scientific">Amycolatopsis cihanbeyliensis</name>
    <dbReference type="NCBI Taxonomy" id="1128664"/>
    <lineage>
        <taxon>Bacteria</taxon>
        <taxon>Bacillati</taxon>
        <taxon>Actinomycetota</taxon>
        <taxon>Actinomycetes</taxon>
        <taxon>Pseudonocardiales</taxon>
        <taxon>Pseudonocardiaceae</taxon>
        <taxon>Amycolatopsis</taxon>
    </lineage>
</organism>
<keyword evidence="2" id="KW-0813">Transport</keyword>
<comment type="subcellular location">
    <subcellularLocation>
        <location evidence="1">Cell membrane</location>
        <topology evidence="1">Multi-pass membrane protein</topology>
    </subcellularLocation>
</comment>
<proteinExistence type="inferred from homology"/>
<dbReference type="PROSITE" id="PS50893">
    <property type="entry name" value="ABC_TRANSPORTER_2"/>
    <property type="match status" value="1"/>
</dbReference>
<dbReference type="Proteomes" id="UP000320876">
    <property type="component" value="Unassembled WGS sequence"/>
</dbReference>
<dbReference type="FunFam" id="3.40.50.300:FF:000299">
    <property type="entry name" value="ABC transporter ATP-binding protein/permease"/>
    <property type="match status" value="1"/>
</dbReference>
<dbReference type="GO" id="GO:0005886">
    <property type="term" value="C:plasma membrane"/>
    <property type="evidence" value="ECO:0007669"/>
    <property type="project" value="UniProtKB-SubCell"/>
</dbReference>
<evidence type="ECO:0000256" key="1">
    <source>
        <dbReference type="ARBA" id="ARBA00004651"/>
    </source>
</evidence>
<comment type="similarity">
    <text evidence="9">Belongs to the ABC transporter superfamily. Lipid exporter (TC 3.A.1.106) family.</text>
</comment>
<accession>A0A542DK55</accession>
<dbReference type="PANTHER" id="PTHR43394">
    <property type="entry name" value="ATP-DEPENDENT PERMEASE MDL1, MITOCHONDRIAL"/>
    <property type="match status" value="1"/>
</dbReference>
<dbReference type="GO" id="GO:0005524">
    <property type="term" value="F:ATP binding"/>
    <property type="evidence" value="ECO:0007669"/>
    <property type="project" value="UniProtKB-KW"/>
</dbReference>
<keyword evidence="7 10" id="KW-1133">Transmembrane helix</keyword>
<evidence type="ECO:0000256" key="7">
    <source>
        <dbReference type="ARBA" id="ARBA00022989"/>
    </source>
</evidence>
<keyword evidence="14" id="KW-1185">Reference proteome</keyword>
<dbReference type="Gene3D" id="1.20.1560.10">
    <property type="entry name" value="ABC transporter type 1, transmembrane domain"/>
    <property type="match status" value="1"/>
</dbReference>
<evidence type="ECO:0000313" key="13">
    <source>
        <dbReference type="EMBL" id="TQJ03478.1"/>
    </source>
</evidence>
<dbReference type="InterPro" id="IPR039421">
    <property type="entry name" value="Type_1_exporter"/>
</dbReference>
<dbReference type="InterPro" id="IPR003593">
    <property type="entry name" value="AAA+_ATPase"/>
</dbReference>
<dbReference type="InterPro" id="IPR027417">
    <property type="entry name" value="P-loop_NTPase"/>
</dbReference>
<dbReference type="Pfam" id="PF00664">
    <property type="entry name" value="ABC_membrane"/>
    <property type="match status" value="1"/>
</dbReference>
<dbReference type="PANTHER" id="PTHR43394:SF1">
    <property type="entry name" value="ATP-BINDING CASSETTE SUB-FAMILY B MEMBER 10, MITOCHONDRIAL"/>
    <property type="match status" value="1"/>
</dbReference>
<dbReference type="PROSITE" id="PS50929">
    <property type="entry name" value="ABC_TM1F"/>
    <property type="match status" value="1"/>
</dbReference>
<gene>
    <name evidence="13" type="ORF">FB471_3240</name>
</gene>
<dbReference type="Pfam" id="PF00005">
    <property type="entry name" value="ABC_tran"/>
    <property type="match status" value="1"/>
</dbReference>
<dbReference type="CDD" id="cd18551">
    <property type="entry name" value="ABC_6TM_LmrA_like"/>
    <property type="match status" value="1"/>
</dbReference>
<name>A0A542DK55_AMYCI</name>
<comment type="caution">
    <text evidence="13">The sequence shown here is derived from an EMBL/GenBank/DDBJ whole genome shotgun (WGS) entry which is preliminary data.</text>
</comment>
<feature type="transmembrane region" description="Helical" evidence="10">
    <location>
        <begin position="145"/>
        <end position="164"/>
    </location>
</feature>